<dbReference type="Pfam" id="PF12697">
    <property type="entry name" value="Abhydrolase_6"/>
    <property type="match status" value="1"/>
</dbReference>
<dbReference type="EMBL" id="CABFNS010000851">
    <property type="protein sequence ID" value="VUC32431.1"/>
    <property type="molecule type" value="Genomic_DNA"/>
</dbReference>
<dbReference type="Proteomes" id="UP000766486">
    <property type="component" value="Unassembled WGS sequence"/>
</dbReference>
<gene>
    <name evidence="3" type="ORF">CLO192961_LOCUS328674</name>
</gene>
<proteinExistence type="predicted"/>
<dbReference type="InterPro" id="IPR050300">
    <property type="entry name" value="GDXG_lipolytic_enzyme"/>
</dbReference>
<evidence type="ECO:0000313" key="4">
    <source>
        <dbReference type="Proteomes" id="UP000766486"/>
    </source>
</evidence>
<keyword evidence="4" id="KW-1185">Reference proteome</keyword>
<reference evidence="3 4" key="1">
    <citation type="submission" date="2019-06" db="EMBL/GenBank/DDBJ databases">
        <authorList>
            <person name="Broberg M."/>
        </authorList>
    </citation>
    <scope>NUCLEOTIDE SEQUENCE [LARGE SCALE GENOMIC DNA]</scope>
</reference>
<evidence type="ECO:0000313" key="3">
    <source>
        <dbReference type="EMBL" id="VUC32431.1"/>
    </source>
</evidence>
<dbReference type="InterPro" id="IPR000073">
    <property type="entry name" value="AB_hydrolase_1"/>
</dbReference>
<dbReference type="InterPro" id="IPR029058">
    <property type="entry name" value="AB_hydrolase_fold"/>
</dbReference>
<sequence>MDELFARIVQDTTRFNLGDEEYWGNIGHYFANQGIIVVIVNHQLVHYDRGGDDSFQPEDTAPVTYPAGADDVQLAREWVYDNIRSAQFGNGSPEKVVLFGHSSGGAHIAMNLYAAGDPEQTTGKPALFPPVAGVIYLSVPFWYDRTRPIRKQILQRYYGSDAEDVWGPRSALGLFQRLPDDSPVLKEAFDAAVAFFNAYRERSRPAGTNAIFHVLDKHNHLTNVLSIGSSDNAQALMLLDFIHSCTTSDWKKPELKL</sequence>
<name>A0ABY6UM89_BIOOC</name>
<organism evidence="3 4">
    <name type="scientific">Bionectria ochroleuca</name>
    <name type="common">Gliocladium roseum</name>
    <dbReference type="NCBI Taxonomy" id="29856"/>
    <lineage>
        <taxon>Eukaryota</taxon>
        <taxon>Fungi</taxon>
        <taxon>Dikarya</taxon>
        <taxon>Ascomycota</taxon>
        <taxon>Pezizomycotina</taxon>
        <taxon>Sordariomycetes</taxon>
        <taxon>Hypocreomycetidae</taxon>
        <taxon>Hypocreales</taxon>
        <taxon>Bionectriaceae</taxon>
        <taxon>Clonostachys</taxon>
    </lineage>
</organism>
<accession>A0ABY6UM89</accession>
<dbReference type="SUPFAM" id="SSF53474">
    <property type="entry name" value="alpha/beta-Hydrolases"/>
    <property type="match status" value="1"/>
</dbReference>
<protein>
    <recommendedName>
        <fullName evidence="2">AB hydrolase-1 domain-containing protein</fullName>
    </recommendedName>
</protein>
<evidence type="ECO:0000259" key="2">
    <source>
        <dbReference type="Pfam" id="PF12697"/>
    </source>
</evidence>
<comment type="caution">
    <text evidence="3">The sequence shown here is derived from an EMBL/GenBank/DDBJ whole genome shotgun (WGS) entry which is preliminary data.</text>
</comment>
<feature type="domain" description="AB hydrolase-1" evidence="2">
    <location>
        <begin position="57"/>
        <end position="198"/>
    </location>
</feature>
<dbReference type="PANTHER" id="PTHR48081">
    <property type="entry name" value="AB HYDROLASE SUPERFAMILY PROTEIN C4A8.06C"/>
    <property type="match status" value="1"/>
</dbReference>
<dbReference type="Gene3D" id="3.40.50.1820">
    <property type="entry name" value="alpha/beta hydrolase"/>
    <property type="match status" value="1"/>
</dbReference>
<keyword evidence="1" id="KW-0378">Hydrolase</keyword>
<evidence type="ECO:0000256" key="1">
    <source>
        <dbReference type="ARBA" id="ARBA00022801"/>
    </source>
</evidence>